<dbReference type="AlphaFoldDB" id="A0A9N9E4S5"/>
<keyword evidence="2" id="KW-1185">Reference proteome</keyword>
<accession>A0A9N9E4S5</accession>
<sequence>MSDFNLLAFLTLNSTFPISNPMSLEVLDPVFSEISDSVSSILDFPKENLHESYLENDLIDNVIKNNSKKRSSPIHDYLEVIMALSKELKEPNWF</sequence>
<evidence type="ECO:0000313" key="2">
    <source>
        <dbReference type="Proteomes" id="UP000789759"/>
    </source>
</evidence>
<organism evidence="1 2">
    <name type="scientific">Cetraspora pellucida</name>
    <dbReference type="NCBI Taxonomy" id="1433469"/>
    <lineage>
        <taxon>Eukaryota</taxon>
        <taxon>Fungi</taxon>
        <taxon>Fungi incertae sedis</taxon>
        <taxon>Mucoromycota</taxon>
        <taxon>Glomeromycotina</taxon>
        <taxon>Glomeromycetes</taxon>
        <taxon>Diversisporales</taxon>
        <taxon>Gigasporaceae</taxon>
        <taxon>Cetraspora</taxon>
    </lineage>
</organism>
<protein>
    <submittedName>
        <fullName evidence="1">23402_t:CDS:1</fullName>
    </submittedName>
</protein>
<dbReference type="OrthoDB" id="2469519at2759"/>
<proteinExistence type="predicted"/>
<dbReference type="Proteomes" id="UP000789759">
    <property type="component" value="Unassembled WGS sequence"/>
</dbReference>
<reference evidence="1" key="1">
    <citation type="submission" date="2021-06" db="EMBL/GenBank/DDBJ databases">
        <authorList>
            <person name="Kallberg Y."/>
            <person name="Tangrot J."/>
            <person name="Rosling A."/>
        </authorList>
    </citation>
    <scope>NUCLEOTIDE SEQUENCE</scope>
    <source>
        <strain evidence="1">FL966</strain>
    </source>
</reference>
<comment type="caution">
    <text evidence="1">The sequence shown here is derived from an EMBL/GenBank/DDBJ whole genome shotgun (WGS) entry which is preliminary data.</text>
</comment>
<evidence type="ECO:0000313" key="1">
    <source>
        <dbReference type="EMBL" id="CAG8659743.1"/>
    </source>
</evidence>
<gene>
    <name evidence="1" type="ORF">CPELLU_LOCUS9744</name>
</gene>
<name>A0A9N9E4S5_9GLOM</name>
<dbReference type="EMBL" id="CAJVQA010007647">
    <property type="protein sequence ID" value="CAG8659743.1"/>
    <property type="molecule type" value="Genomic_DNA"/>
</dbReference>